<dbReference type="OrthoDB" id="9803192at2"/>
<dbReference type="PRINTS" id="PR00469">
    <property type="entry name" value="PNDRDTASEII"/>
</dbReference>
<dbReference type="AlphaFoldDB" id="A0A4R6WIH0"/>
<feature type="domain" description="FAD/NAD(P)-binding" evidence="2">
    <location>
        <begin position="7"/>
        <end position="294"/>
    </location>
</feature>
<keyword evidence="4" id="KW-1185">Reference proteome</keyword>
<proteinExistence type="predicted"/>
<dbReference type="SUPFAM" id="SSF51905">
    <property type="entry name" value="FAD/NAD(P)-binding domain"/>
    <property type="match status" value="1"/>
</dbReference>
<comment type="caution">
    <text evidence="3">The sequence shown here is derived from an EMBL/GenBank/DDBJ whole genome shotgun (WGS) entry which is preliminary data.</text>
</comment>
<evidence type="ECO:0000313" key="3">
    <source>
        <dbReference type="EMBL" id="TDQ78419.1"/>
    </source>
</evidence>
<dbReference type="Proteomes" id="UP000295783">
    <property type="component" value="Unassembled WGS sequence"/>
</dbReference>
<dbReference type="EMBL" id="SNYW01000013">
    <property type="protein sequence ID" value="TDQ78419.1"/>
    <property type="molecule type" value="Genomic_DNA"/>
</dbReference>
<accession>A0A4R6WIH0</accession>
<dbReference type="InterPro" id="IPR036188">
    <property type="entry name" value="FAD/NAD-bd_sf"/>
</dbReference>
<organism evidence="3 4">
    <name type="scientific">Dongia mobilis</name>
    <dbReference type="NCBI Taxonomy" id="578943"/>
    <lineage>
        <taxon>Bacteria</taxon>
        <taxon>Pseudomonadati</taxon>
        <taxon>Pseudomonadota</taxon>
        <taxon>Alphaproteobacteria</taxon>
        <taxon>Rhodospirillales</taxon>
        <taxon>Dongiaceae</taxon>
        <taxon>Dongia</taxon>
    </lineage>
</organism>
<evidence type="ECO:0000256" key="1">
    <source>
        <dbReference type="ARBA" id="ARBA00023002"/>
    </source>
</evidence>
<sequence length="413" mass="43801">MISTSPDVLIVGAGAAGLAAAIALADAGVADIVVIDRDDAPGGLPRFCHHPGFGWEYAHYPRTGPGFARYMLNAADRPNIRILCKTTMISINAGPSVQIVGPETSYTELLPKAVILATGIRESNRGNLCVPGIRPERGIFTTGMLQQLVARRDGQLDQFRNLTVIGTEHVAFSALLTARHGGATVRHMIGCEHRIFSFPIMRLLAGVLAARIHLDTELLEIDGSSERVEALVVRQGGTTRRIACDGIVFSAGWTPETAAFVGSAVEVDPATGGIAIDQAMRSSLPGVFAAGNVLRPVESSGWAACEGRRAGQLAAKYLAGELSGVRGALHLRPGKGLKYVVPQYWDGPFVSPAGVEPLRPSARVAGDTKGALTLLSDSGREKLGKFQRLLQTRRINFSLAKQTLNSDAVIDVS</sequence>
<evidence type="ECO:0000259" key="2">
    <source>
        <dbReference type="Pfam" id="PF07992"/>
    </source>
</evidence>
<evidence type="ECO:0000313" key="4">
    <source>
        <dbReference type="Proteomes" id="UP000295783"/>
    </source>
</evidence>
<dbReference type="Pfam" id="PF07992">
    <property type="entry name" value="Pyr_redox_2"/>
    <property type="match status" value="1"/>
</dbReference>
<dbReference type="PANTHER" id="PTHR42949:SF3">
    <property type="entry name" value="ANAEROBIC GLYCEROL-3-PHOSPHATE DEHYDROGENASE SUBUNIT B"/>
    <property type="match status" value="1"/>
</dbReference>
<protein>
    <submittedName>
        <fullName evidence="3">Thioredoxin reductase</fullName>
    </submittedName>
</protein>
<dbReference type="GO" id="GO:0016491">
    <property type="term" value="F:oxidoreductase activity"/>
    <property type="evidence" value="ECO:0007669"/>
    <property type="project" value="UniProtKB-KW"/>
</dbReference>
<reference evidence="3 4" key="1">
    <citation type="submission" date="2019-03" db="EMBL/GenBank/DDBJ databases">
        <title>Genomic Encyclopedia of Type Strains, Phase III (KMG-III): the genomes of soil and plant-associated and newly described type strains.</title>
        <authorList>
            <person name="Whitman W."/>
        </authorList>
    </citation>
    <scope>NUCLEOTIDE SEQUENCE [LARGE SCALE GENOMIC DNA]</scope>
    <source>
        <strain evidence="3 4">CGMCC 1.7660</strain>
    </source>
</reference>
<dbReference type="InterPro" id="IPR023753">
    <property type="entry name" value="FAD/NAD-binding_dom"/>
</dbReference>
<dbReference type="PANTHER" id="PTHR42949">
    <property type="entry name" value="ANAEROBIC GLYCEROL-3-PHOSPHATE DEHYDROGENASE SUBUNIT B"/>
    <property type="match status" value="1"/>
</dbReference>
<keyword evidence="1" id="KW-0560">Oxidoreductase</keyword>
<dbReference type="Gene3D" id="3.50.50.60">
    <property type="entry name" value="FAD/NAD(P)-binding domain"/>
    <property type="match status" value="2"/>
</dbReference>
<dbReference type="RefSeq" id="WP_133614920.1">
    <property type="nucleotide sequence ID" value="NZ_SNYW01000013.1"/>
</dbReference>
<gene>
    <name evidence="3" type="ORF">A8950_3467</name>
</gene>
<name>A0A4R6WIH0_9PROT</name>
<dbReference type="PRINTS" id="PR00368">
    <property type="entry name" value="FADPNR"/>
</dbReference>
<dbReference type="InterPro" id="IPR051691">
    <property type="entry name" value="Metab_Enz_Cyan_OpOx_G3PDH"/>
</dbReference>